<keyword evidence="6 12" id="KW-0133">Cell shape</keyword>
<dbReference type="GO" id="GO:0051301">
    <property type="term" value="P:cell division"/>
    <property type="evidence" value="ECO:0007669"/>
    <property type="project" value="UniProtKB-KW"/>
</dbReference>
<dbReference type="InterPro" id="IPR013792">
    <property type="entry name" value="RNA3'P_cycl/enolpyr_Trfase_a/b"/>
</dbReference>
<dbReference type="RefSeq" id="WP_289267814.1">
    <property type="nucleotide sequence ID" value="NZ_OX365700.1"/>
</dbReference>
<proteinExistence type="inferred from homology"/>
<evidence type="ECO:0000259" key="13">
    <source>
        <dbReference type="Pfam" id="PF00275"/>
    </source>
</evidence>
<dbReference type="Proteomes" id="UP001179121">
    <property type="component" value="Chromosome"/>
</dbReference>
<comment type="catalytic activity">
    <reaction evidence="11 12">
        <text>phosphoenolpyruvate + UDP-N-acetyl-alpha-D-glucosamine = UDP-N-acetyl-3-O-(1-carboxyvinyl)-alpha-D-glucosamine + phosphate</text>
        <dbReference type="Rhea" id="RHEA:18681"/>
        <dbReference type="ChEBI" id="CHEBI:43474"/>
        <dbReference type="ChEBI" id="CHEBI:57705"/>
        <dbReference type="ChEBI" id="CHEBI:58702"/>
        <dbReference type="ChEBI" id="CHEBI:68483"/>
        <dbReference type="EC" id="2.5.1.7"/>
    </reaction>
</comment>
<accession>A0AA86MXH3</accession>
<dbReference type="GO" id="GO:0008760">
    <property type="term" value="F:UDP-N-acetylglucosamine 1-carboxyvinyltransferase activity"/>
    <property type="evidence" value="ECO:0007669"/>
    <property type="project" value="UniProtKB-UniRule"/>
</dbReference>
<keyword evidence="4 12" id="KW-0132">Cell division</keyword>
<reference evidence="14" key="1">
    <citation type="submission" date="2022-10" db="EMBL/GenBank/DDBJ databases">
        <authorList>
            <person name="Koch H."/>
        </authorList>
    </citation>
    <scope>NUCLEOTIDE SEQUENCE</scope>
    <source>
        <strain evidence="14">DNF</strain>
    </source>
</reference>
<keyword evidence="5 12" id="KW-0808">Transferase</keyword>
<evidence type="ECO:0000256" key="11">
    <source>
        <dbReference type="ARBA" id="ARBA00047527"/>
    </source>
</evidence>
<evidence type="ECO:0000256" key="12">
    <source>
        <dbReference type="HAMAP-Rule" id="MF_00111"/>
    </source>
</evidence>
<dbReference type="InterPro" id="IPR001986">
    <property type="entry name" value="Enolpyruvate_Tfrase_dom"/>
</dbReference>
<feature type="binding site" evidence="12">
    <location>
        <position position="326"/>
    </location>
    <ligand>
        <name>UDP-N-acetyl-alpha-D-glucosamine</name>
        <dbReference type="ChEBI" id="CHEBI:57705"/>
    </ligand>
</feature>
<dbReference type="SUPFAM" id="SSF55205">
    <property type="entry name" value="EPT/RTPC-like"/>
    <property type="match status" value="1"/>
</dbReference>
<evidence type="ECO:0000256" key="10">
    <source>
        <dbReference type="ARBA" id="ARBA00038367"/>
    </source>
</evidence>
<dbReference type="NCBIfam" id="NF006873">
    <property type="entry name" value="PRK09369.1"/>
    <property type="match status" value="1"/>
</dbReference>
<comment type="function">
    <text evidence="12">Cell wall formation. Adds enolpyruvyl to UDP-N-acetylglucosamine.</text>
</comment>
<feature type="modified residue" description="2-(S-cysteinyl)pyruvic acid O-phosphothioketal" evidence="12">
    <location>
        <position position="116"/>
    </location>
</feature>
<dbReference type="InterPro" id="IPR036968">
    <property type="entry name" value="Enolpyruvate_Tfrase_sf"/>
</dbReference>
<dbReference type="CDD" id="cd01555">
    <property type="entry name" value="UdpNAET"/>
    <property type="match status" value="1"/>
</dbReference>
<keyword evidence="7 12" id="KW-0573">Peptidoglycan synthesis</keyword>
<dbReference type="Gene3D" id="3.65.10.10">
    <property type="entry name" value="Enolpyruvate transferase domain"/>
    <property type="match status" value="2"/>
</dbReference>
<evidence type="ECO:0000256" key="2">
    <source>
        <dbReference type="ARBA" id="ARBA00004752"/>
    </source>
</evidence>
<dbReference type="Pfam" id="PF00275">
    <property type="entry name" value="EPSP_synthase"/>
    <property type="match status" value="1"/>
</dbReference>
<sequence>MDRLVISGGTRLRGTIKASGAKNAALPILASTILGAGECELSNVPRVVDVVTMIKLLNLLGCSISQEGDRVVAKCDQLRSSEAPYDLVRTMRASILVLGPLVARWGEATVSLPGGCAIGSRPVNFHLAGLAKLGAEVSIEHGYIRARASRLKGARIYCDVSTVTGTENLMMAACLADGVTVIENAAKEPEVGDLASFLVKRGARIEGAGTDVVTIEGVGQLHGADHEVIPDRIETGTYLVAGAMTRGDVCVESCRPDHLESLTLKLRACGVTVEEGKETLRVRCDQRPVATDIKTGAYPAFPTDMQAQMVALLAISRGTSVVTETIFEGRFMHIQELQRMGADIKIEGHHAVVTGCERLTGAPVMASDLRASAGLVLAGLAADGVTEVSRIYHLDRGYERLEEKLGALGGIIQRQKGSQSVKIA</sequence>
<evidence type="ECO:0000256" key="5">
    <source>
        <dbReference type="ARBA" id="ARBA00022679"/>
    </source>
</evidence>
<comment type="subcellular location">
    <subcellularLocation>
        <location evidence="1 12">Cytoplasm</location>
    </subcellularLocation>
</comment>
<dbReference type="HAMAP" id="MF_00111">
    <property type="entry name" value="MurA"/>
    <property type="match status" value="1"/>
</dbReference>
<keyword evidence="3 12" id="KW-0963">Cytoplasm</keyword>
<dbReference type="GO" id="GO:0008360">
    <property type="term" value="P:regulation of cell shape"/>
    <property type="evidence" value="ECO:0007669"/>
    <property type="project" value="UniProtKB-KW"/>
</dbReference>
<name>A0AA86MXH3_9BACT</name>
<feature type="binding site" evidence="12">
    <location>
        <begin position="22"/>
        <end position="23"/>
    </location>
    <ligand>
        <name>phosphoenolpyruvate</name>
        <dbReference type="ChEBI" id="CHEBI:58702"/>
    </ligand>
</feature>
<keyword evidence="15" id="KW-1185">Reference proteome</keyword>
<dbReference type="GO" id="GO:0019277">
    <property type="term" value="P:UDP-N-acetylgalactosamine biosynthetic process"/>
    <property type="evidence" value="ECO:0007669"/>
    <property type="project" value="InterPro"/>
</dbReference>
<dbReference type="NCBIfam" id="TIGR01072">
    <property type="entry name" value="murA"/>
    <property type="match status" value="1"/>
</dbReference>
<evidence type="ECO:0000313" key="15">
    <source>
        <dbReference type="Proteomes" id="UP001179121"/>
    </source>
</evidence>
<evidence type="ECO:0000256" key="1">
    <source>
        <dbReference type="ARBA" id="ARBA00004496"/>
    </source>
</evidence>
<evidence type="ECO:0000256" key="8">
    <source>
        <dbReference type="ARBA" id="ARBA00023306"/>
    </source>
</evidence>
<protein>
    <recommendedName>
        <fullName evidence="12">UDP-N-acetylglucosamine 1-carboxyvinyltransferase</fullName>
        <ecNumber evidence="12">2.5.1.7</ecNumber>
    </recommendedName>
    <alternativeName>
        <fullName evidence="12">Enoylpyruvate transferase</fullName>
    </alternativeName>
    <alternativeName>
        <fullName evidence="12">UDP-N-acetylglucosamine enolpyruvyl transferase</fullName>
        <shortName evidence="12">EPT</shortName>
    </alternativeName>
</protein>
<dbReference type="EMBL" id="OX365700">
    <property type="protein sequence ID" value="CAI4030843.1"/>
    <property type="molecule type" value="Genomic_DNA"/>
</dbReference>
<dbReference type="EC" id="2.5.1.7" evidence="12"/>
<dbReference type="KEGG" id="nti:DNFV4_01274"/>
<evidence type="ECO:0000256" key="6">
    <source>
        <dbReference type="ARBA" id="ARBA00022960"/>
    </source>
</evidence>
<feature type="binding site" evidence="12">
    <location>
        <position position="92"/>
    </location>
    <ligand>
        <name>UDP-N-acetyl-alpha-D-glucosamine</name>
        <dbReference type="ChEBI" id="CHEBI:57705"/>
    </ligand>
</feature>
<evidence type="ECO:0000313" key="14">
    <source>
        <dbReference type="EMBL" id="CAI4030843.1"/>
    </source>
</evidence>
<evidence type="ECO:0000256" key="4">
    <source>
        <dbReference type="ARBA" id="ARBA00022618"/>
    </source>
</evidence>
<dbReference type="GO" id="GO:0005737">
    <property type="term" value="C:cytoplasm"/>
    <property type="evidence" value="ECO:0007669"/>
    <property type="project" value="UniProtKB-SubCell"/>
</dbReference>
<evidence type="ECO:0000256" key="3">
    <source>
        <dbReference type="ARBA" id="ARBA00022490"/>
    </source>
</evidence>
<dbReference type="FunFam" id="3.65.10.10:FF:000001">
    <property type="entry name" value="UDP-N-acetylglucosamine 1-carboxyvinyltransferase"/>
    <property type="match status" value="1"/>
</dbReference>
<dbReference type="PANTHER" id="PTHR43783:SF1">
    <property type="entry name" value="UDP-N-ACETYLGLUCOSAMINE 1-CARBOXYVINYLTRANSFERASE"/>
    <property type="match status" value="1"/>
</dbReference>
<keyword evidence="9 12" id="KW-0961">Cell wall biogenesis/degradation</keyword>
<feature type="domain" description="Enolpyruvate transferase" evidence="13">
    <location>
        <begin position="7"/>
        <end position="405"/>
    </location>
</feature>
<feature type="active site" description="Proton donor" evidence="12">
    <location>
        <position position="116"/>
    </location>
</feature>
<comment type="similarity">
    <text evidence="10 12">Belongs to the EPSP synthase family. MurA subfamily.</text>
</comment>
<organism evidence="14 15">
    <name type="scientific">Nitrospira tepida</name>
    <dbReference type="NCBI Taxonomy" id="2973512"/>
    <lineage>
        <taxon>Bacteria</taxon>
        <taxon>Pseudomonadati</taxon>
        <taxon>Nitrospirota</taxon>
        <taxon>Nitrospiria</taxon>
        <taxon>Nitrospirales</taxon>
        <taxon>Nitrospiraceae</taxon>
        <taxon>Nitrospira</taxon>
    </lineage>
</organism>
<gene>
    <name evidence="12" type="primary">murA</name>
    <name evidence="14" type="ORF">DNFV4_01274</name>
</gene>
<dbReference type="PANTHER" id="PTHR43783">
    <property type="entry name" value="UDP-N-ACETYLGLUCOSAMINE 1-CARBOXYVINYLTRANSFERASE"/>
    <property type="match status" value="1"/>
</dbReference>
<feature type="binding site" evidence="12">
    <location>
        <position position="304"/>
    </location>
    <ligand>
        <name>UDP-N-acetyl-alpha-D-glucosamine</name>
        <dbReference type="ChEBI" id="CHEBI:57705"/>
    </ligand>
</feature>
<dbReference type="AlphaFoldDB" id="A0AA86MXH3"/>
<comment type="pathway">
    <text evidence="2 12">Cell wall biogenesis; peptidoglycan biosynthesis.</text>
</comment>
<comment type="caution">
    <text evidence="12">Lacks conserved residue(s) required for the propagation of feature annotation.</text>
</comment>
<keyword evidence="12" id="KW-0670">Pyruvate</keyword>
<dbReference type="GO" id="GO:0009252">
    <property type="term" value="P:peptidoglycan biosynthetic process"/>
    <property type="evidence" value="ECO:0007669"/>
    <property type="project" value="UniProtKB-UniRule"/>
</dbReference>
<dbReference type="InterPro" id="IPR050068">
    <property type="entry name" value="MurA_subfamily"/>
</dbReference>
<dbReference type="InterPro" id="IPR005750">
    <property type="entry name" value="UDP_GlcNAc_COvinyl_MurA"/>
</dbReference>
<evidence type="ECO:0000256" key="7">
    <source>
        <dbReference type="ARBA" id="ARBA00022984"/>
    </source>
</evidence>
<keyword evidence="8 12" id="KW-0131">Cell cycle</keyword>
<dbReference type="GO" id="GO:0071555">
    <property type="term" value="P:cell wall organization"/>
    <property type="evidence" value="ECO:0007669"/>
    <property type="project" value="UniProtKB-KW"/>
</dbReference>
<evidence type="ECO:0000256" key="9">
    <source>
        <dbReference type="ARBA" id="ARBA00023316"/>
    </source>
</evidence>